<dbReference type="PANTHER" id="PTHR30296">
    <property type="entry name" value="UNCHARACTERIZED PROTEIN YKGE"/>
    <property type="match status" value="1"/>
</dbReference>
<keyword evidence="4" id="KW-1185">Reference proteome</keyword>
<organism evidence="3 4">
    <name type="scientific">Pallidibacillus thermolactis</name>
    <dbReference type="NCBI Taxonomy" id="251051"/>
    <lineage>
        <taxon>Bacteria</taxon>
        <taxon>Bacillati</taxon>
        <taxon>Bacillota</taxon>
        <taxon>Bacilli</taxon>
        <taxon>Bacillales</taxon>
        <taxon>Bacillaceae</taxon>
        <taxon>Pallidibacillus</taxon>
    </lineage>
</organism>
<dbReference type="EMBL" id="JAOUSE010000065">
    <property type="protein sequence ID" value="MCU9595640.1"/>
    <property type="molecule type" value="Genomic_DNA"/>
</dbReference>
<evidence type="ECO:0000259" key="2">
    <source>
        <dbReference type="Pfam" id="PF02754"/>
    </source>
</evidence>
<accession>A0ABT2WJ99</accession>
<comment type="similarity">
    <text evidence="1">Belongs to the LutA/YkgE family.</text>
</comment>
<dbReference type="RefSeq" id="WP_263062265.1">
    <property type="nucleotide sequence ID" value="NZ_JAOUSE010000065.1"/>
</dbReference>
<comment type="caution">
    <text evidence="3">The sequence shown here is derived from an EMBL/GenBank/DDBJ whole genome shotgun (WGS) entry which is preliminary data.</text>
</comment>
<dbReference type="PANTHER" id="PTHR30296:SF0">
    <property type="entry name" value="LACTATE UTILIZATION PROTEIN A"/>
    <property type="match status" value="1"/>
</dbReference>
<protein>
    <recommendedName>
        <fullName evidence="1">Lactate utilization protein A</fullName>
    </recommendedName>
</protein>
<dbReference type="InterPro" id="IPR022822">
    <property type="entry name" value="LutA"/>
</dbReference>
<evidence type="ECO:0000256" key="1">
    <source>
        <dbReference type="HAMAP-Rule" id="MF_02105"/>
    </source>
</evidence>
<dbReference type="Pfam" id="PF02754">
    <property type="entry name" value="CCG"/>
    <property type="match status" value="2"/>
</dbReference>
<dbReference type="Proteomes" id="UP001208656">
    <property type="component" value="Unassembled WGS sequence"/>
</dbReference>
<reference evidence="3 4" key="1">
    <citation type="submission" date="2022-10" db="EMBL/GenBank/DDBJ databases">
        <title>Description of Fervidibacillus gen. nov. in the family Fervidibacillaceae fam. nov. with two species, Fervidibacillus albus sp. nov., and Fervidibacillus halotolerans sp. nov., isolated from tidal flat sediments.</title>
        <authorList>
            <person name="Kwon K.K."/>
            <person name="Yang S.-H."/>
        </authorList>
    </citation>
    <scope>NUCLEOTIDE SEQUENCE [LARGE SCALE GENOMIC DNA]</scope>
    <source>
        <strain evidence="3 4">DSM 23332</strain>
    </source>
</reference>
<comment type="function">
    <text evidence="1">Is involved in L-lactate degradation and allows cells to grow with lactate as the sole carbon source.</text>
</comment>
<dbReference type="HAMAP" id="MF_02105">
    <property type="entry name" value="LutA"/>
    <property type="match status" value="1"/>
</dbReference>
<evidence type="ECO:0000313" key="3">
    <source>
        <dbReference type="EMBL" id="MCU9595640.1"/>
    </source>
</evidence>
<sequence>MKVSIFATCISDIMFPNVAKNTVEILERLGCVVDFPASQTCCGQPAYNSGYLQEAKKSMKQMIRAFENSEYVVGPSGSCVSMIREYEKIFKGDPVWEEPAKSLSAKTYELTQFLVNVLNITDVGSTFKGRVTYHPSCHMTRLLGVKDEPKILLEKIKGVELIELPHAYDCCGFGGTFSVKNSKISQEMVKEKSQHVSETGAEYLVGGDMACLMNIGGRMQREGKDVQVLHITEILNTVN</sequence>
<proteinExistence type="inferred from homology"/>
<feature type="domain" description="Cysteine-rich" evidence="2">
    <location>
        <begin position="3"/>
        <end position="84"/>
    </location>
</feature>
<feature type="domain" description="Cysteine-rich" evidence="2">
    <location>
        <begin position="131"/>
        <end position="215"/>
    </location>
</feature>
<evidence type="ECO:0000313" key="4">
    <source>
        <dbReference type="Proteomes" id="UP001208656"/>
    </source>
</evidence>
<gene>
    <name evidence="1" type="primary">lutA</name>
    <name evidence="3" type="ORF">OEV82_14505</name>
</gene>
<dbReference type="InterPro" id="IPR004017">
    <property type="entry name" value="Cys_rich_dom"/>
</dbReference>
<name>A0ABT2WJ99_9BACI</name>